<sequence length="157" mass="17863">MLKDKSKKSSFIKGQITSEFIGNSIAKHQSKTSIGAHNIFLGQVRADIVEGKKVVAIEYSAYEEMAEQSFYEIREAAFAKYELSCLHIYHSLGWVKTGEICLFVFVSAPRRKVVYKALEYLVEEIKEKVSIFGKEIFEDESYTWKVNSPPNHEGGVL</sequence>
<dbReference type="Pfam" id="PF02391">
    <property type="entry name" value="MoaE"/>
    <property type="match status" value="1"/>
</dbReference>
<evidence type="ECO:0000256" key="2">
    <source>
        <dbReference type="ARBA" id="ARBA00005426"/>
    </source>
</evidence>
<name>A0A4R5CE17_9FLAO</name>
<evidence type="ECO:0000256" key="4">
    <source>
        <dbReference type="ARBA" id="ARBA00013858"/>
    </source>
</evidence>
<evidence type="ECO:0000256" key="11">
    <source>
        <dbReference type="ARBA" id="ARBA00049878"/>
    </source>
</evidence>
<dbReference type="EMBL" id="SMFK01000002">
    <property type="protein sequence ID" value="TDD98308.1"/>
    <property type="molecule type" value="Genomic_DNA"/>
</dbReference>
<evidence type="ECO:0000256" key="6">
    <source>
        <dbReference type="ARBA" id="ARBA00026066"/>
    </source>
</evidence>
<comment type="subunit">
    <text evidence="6">Heterotetramer of 2 MoaD subunits and 2 MoaE subunits. Also stable as homodimer. The enzyme changes between these two forms during catalysis.</text>
</comment>
<evidence type="ECO:0000256" key="8">
    <source>
        <dbReference type="ARBA" id="ARBA00030407"/>
    </source>
</evidence>
<dbReference type="EC" id="2.8.1.12" evidence="3"/>
<dbReference type="CDD" id="cd00756">
    <property type="entry name" value="MoaE"/>
    <property type="match status" value="1"/>
</dbReference>
<dbReference type="GO" id="GO:0006777">
    <property type="term" value="P:Mo-molybdopterin cofactor biosynthetic process"/>
    <property type="evidence" value="ECO:0007669"/>
    <property type="project" value="UniProtKB-KW"/>
</dbReference>
<dbReference type="OrthoDB" id="9803224at2"/>
<comment type="caution">
    <text evidence="12">The sequence shown here is derived from an EMBL/GenBank/DDBJ whole genome shotgun (WGS) entry which is preliminary data.</text>
</comment>
<comment type="catalytic activity">
    <reaction evidence="11">
        <text>2 [molybdopterin-synthase sulfur-carrier protein]-C-terminal-Gly-aminoethanethioate + cyclic pyranopterin phosphate + H2O = molybdopterin + 2 [molybdopterin-synthase sulfur-carrier protein]-C-terminal Gly-Gly + 2 H(+)</text>
        <dbReference type="Rhea" id="RHEA:26333"/>
        <dbReference type="Rhea" id="RHEA-COMP:12202"/>
        <dbReference type="Rhea" id="RHEA-COMP:19907"/>
        <dbReference type="ChEBI" id="CHEBI:15377"/>
        <dbReference type="ChEBI" id="CHEBI:15378"/>
        <dbReference type="ChEBI" id="CHEBI:58698"/>
        <dbReference type="ChEBI" id="CHEBI:59648"/>
        <dbReference type="ChEBI" id="CHEBI:90778"/>
        <dbReference type="ChEBI" id="CHEBI:232372"/>
        <dbReference type="EC" id="2.8.1.12"/>
    </reaction>
</comment>
<dbReference type="AlphaFoldDB" id="A0A4R5CE17"/>
<dbReference type="GO" id="GO:0030366">
    <property type="term" value="F:molybdopterin synthase activity"/>
    <property type="evidence" value="ECO:0007669"/>
    <property type="project" value="UniProtKB-EC"/>
</dbReference>
<evidence type="ECO:0000256" key="10">
    <source>
        <dbReference type="ARBA" id="ARBA00032474"/>
    </source>
</evidence>
<organism evidence="12 13">
    <name type="scientific">Flavobacterium cellulosilyticum</name>
    <dbReference type="NCBI Taxonomy" id="2541731"/>
    <lineage>
        <taxon>Bacteria</taxon>
        <taxon>Pseudomonadati</taxon>
        <taxon>Bacteroidota</taxon>
        <taxon>Flavobacteriia</taxon>
        <taxon>Flavobacteriales</taxon>
        <taxon>Flavobacteriaceae</taxon>
        <taxon>Flavobacterium</taxon>
    </lineage>
</organism>
<evidence type="ECO:0000256" key="1">
    <source>
        <dbReference type="ARBA" id="ARBA00005046"/>
    </source>
</evidence>
<gene>
    <name evidence="12" type="ORF">E0F76_03960</name>
</gene>
<dbReference type="RefSeq" id="WP_132001687.1">
    <property type="nucleotide sequence ID" value="NZ_SMFK01000002.1"/>
</dbReference>
<comment type="similarity">
    <text evidence="2">Belongs to the MoaE family.</text>
</comment>
<comment type="pathway">
    <text evidence="1">Cofactor biosynthesis; molybdopterin biosynthesis.</text>
</comment>
<keyword evidence="5" id="KW-0501">Molybdenum cofactor biosynthesis</keyword>
<dbReference type="PANTHER" id="PTHR23404">
    <property type="entry name" value="MOLYBDOPTERIN SYNTHASE RELATED"/>
    <property type="match status" value="1"/>
</dbReference>
<dbReference type="InterPro" id="IPR003448">
    <property type="entry name" value="Mopterin_biosynth_MoaE"/>
</dbReference>
<dbReference type="SUPFAM" id="SSF54690">
    <property type="entry name" value="Molybdopterin synthase subunit MoaE"/>
    <property type="match status" value="1"/>
</dbReference>
<accession>A0A4R5CE17</accession>
<evidence type="ECO:0000256" key="9">
    <source>
        <dbReference type="ARBA" id="ARBA00030781"/>
    </source>
</evidence>
<dbReference type="Gene3D" id="3.90.1170.40">
    <property type="entry name" value="Molybdopterin biosynthesis MoaE subunit"/>
    <property type="match status" value="1"/>
</dbReference>
<protein>
    <recommendedName>
        <fullName evidence="4">Molybdopterin synthase catalytic subunit</fullName>
        <ecNumber evidence="3">2.8.1.12</ecNumber>
    </recommendedName>
    <alternativeName>
        <fullName evidence="9">MPT synthase subunit 2</fullName>
    </alternativeName>
    <alternativeName>
        <fullName evidence="7">Molybdenum cofactor biosynthesis protein E</fullName>
    </alternativeName>
    <alternativeName>
        <fullName evidence="8">Molybdopterin-converting factor large subunit</fullName>
    </alternativeName>
    <alternativeName>
        <fullName evidence="10">Molybdopterin-converting factor subunit 2</fullName>
    </alternativeName>
</protein>
<keyword evidence="13" id="KW-1185">Reference proteome</keyword>
<evidence type="ECO:0000313" key="13">
    <source>
        <dbReference type="Proteomes" id="UP000295479"/>
    </source>
</evidence>
<evidence type="ECO:0000256" key="7">
    <source>
        <dbReference type="ARBA" id="ARBA00029745"/>
    </source>
</evidence>
<evidence type="ECO:0000256" key="5">
    <source>
        <dbReference type="ARBA" id="ARBA00023150"/>
    </source>
</evidence>
<dbReference type="Proteomes" id="UP000295479">
    <property type="component" value="Unassembled WGS sequence"/>
</dbReference>
<evidence type="ECO:0000313" key="12">
    <source>
        <dbReference type="EMBL" id="TDD98308.1"/>
    </source>
</evidence>
<proteinExistence type="inferred from homology"/>
<reference evidence="12 13" key="1">
    <citation type="submission" date="2019-03" db="EMBL/GenBank/DDBJ databases">
        <title>Flavobacterium AR-3-4 sp. nov. isolated from arctic soil.</title>
        <authorList>
            <person name="Chaudhary D.K."/>
        </authorList>
    </citation>
    <scope>NUCLEOTIDE SEQUENCE [LARGE SCALE GENOMIC DNA]</scope>
    <source>
        <strain evidence="12 13">AR-3-4</strain>
    </source>
</reference>
<evidence type="ECO:0000256" key="3">
    <source>
        <dbReference type="ARBA" id="ARBA00011950"/>
    </source>
</evidence>
<dbReference type="InterPro" id="IPR036563">
    <property type="entry name" value="MoaE_sf"/>
</dbReference>